<dbReference type="STRING" id="1231336.L248_1352"/>
<proteinExistence type="predicted"/>
<protein>
    <recommendedName>
        <fullName evidence="5">YbbR</fullName>
    </recommendedName>
</protein>
<feature type="compositionally biased region" description="Low complexity" evidence="1">
    <location>
        <begin position="327"/>
        <end position="359"/>
    </location>
</feature>
<sequence length="359" mass="38656">MAGTEVTTMWSKITNSKWFYRVMSLAFALLLFTYVNYNNLVTSRTTATRQAVAATTKKTIKVPLQLNADTDKYYITGYPAKVSVTLEGPSSLVMMTVNTQNFEIVANLRNLAVGKHKVTLKASGLNKELTYGISPKTITVNIQTRRTQKFPIQVTYNKNAIADGYITDQPKLSQNTVEVTGATDEIRKIARVVANVPLSRDTKSTSNQEVLLQALDSNGNIVNAVLDPQTIHVTLGIHLPSKTVPVSFSTENDGANLAYSVTSDVKTVKITAASDVLNRIKTLTVPVDVSKITSAGNYNQQVSIPLKGNNLEGADPSSVKVTIKATSSRSSDSSAIEESSSASSKSSSEESTSSSSSND</sequence>
<dbReference type="Gene3D" id="2.170.120.40">
    <property type="entry name" value="YbbR-like domain"/>
    <property type="match status" value="2"/>
</dbReference>
<reference evidence="4" key="1">
    <citation type="journal article" date="2013" name="Genome Announc.">
        <title>Whole-Genome Sequencing of Lactobacillus shenzhenensis Strain LY-73T.</title>
        <authorList>
            <person name="Lin Z."/>
            <person name="Liu Z."/>
            <person name="Yang R."/>
            <person name="Zou Y."/>
            <person name="Wan D."/>
            <person name="Chen J."/>
            <person name="Guo M."/>
            <person name="Zhao J."/>
            <person name="Fang C."/>
            <person name="Yang R."/>
            <person name="Liu F."/>
        </authorList>
    </citation>
    <scope>NUCLEOTIDE SEQUENCE [LARGE SCALE GENOMIC DNA]</scope>
    <source>
        <strain evidence="4">LY-73</strain>
    </source>
</reference>
<evidence type="ECO:0000256" key="2">
    <source>
        <dbReference type="SAM" id="Phobius"/>
    </source>
</evidence>
<keyword evidence="2" id="KW-0472">Membrane</keyword>
<dbReference type="HOGENOM" id="CLU_039811_2_0_9"/>
<dbReference type="InterPro" id="IPR012505">
    <property type="entry name" value="YbbR"/>
</dbReference>
<dbReference type="InterPro" id="IPR053154">
    <property type="entry name" value="c-di-AMP_regulator"/>
</dbReference>
<name>U4TS35_9LACO</name>
<dbReference type="Proteomes" id="UP000030647">
    <property type="component" value="Unassembled WGS sequence"/>
</dbReference>
<feature type="region of interest" description="Disordered" evidence="1">
    <location>
        <begin position="315"/>
        <end position="359"/>
    </location>
</feature>
<dbReference type="PANTHER" id="PTHR37804:SF1">
    <property type="entry name" value="CDAA REGULATORY PROTEIN CDAR"/>
    <property type="match status" value="1"/>
</dbReference>
<organism evidence="3 4">
    <name type="scientific">Schleiferilactobacillus shenzhenensis LY-73</name>
    <dbReference type="NCBI Taxonomy" id="1231336"/>
    <lineage>
        <taxon>Bacteria</taxon>
        <taxon>Bacillati</taxon>
        <taxon>Bacillota</taxon>
        <taxon>Bacilli</taxon>
        <taxon>Lactobacillales</taxon>
        <taxon>Lactobacillaceae</taxon>
        <taxon>Schleiferilactobacillus</taxon>
    </lineage>
</organism>
<dbReference type="PANTHER" id="PTHR37804">
    <property type="entry name" value="CDAA REGULATORY PROTEIN CDAR"/>
    <property type="match status" value="1"/>
</dbReference>
<accession>U4TS35</accession>
<keyword evidence="4" id="KW-1185">Reference proteome</keyword>
<dbReference type="Gene3D" id="2.170.120.30">
    <property type="match status" value="1"/>
</dbReference>
<keyword evidence="2" id="KW-0812">Transmembrane</keyword>
<feature type="transmembrane region" description="Helical" evidence="2">
    <location>
        <begin position="18"/>
        <end position="37"/>
    </location>
</feature>
<dbReference type="eggNOG" id="COG4856">
    <property type="taxonomic scope" value="Bacteria"/>
</dbReference>
<evidence type="ECO:0000313" key="3">
    <source>
        <dbReference type="EMBL" id="ERL66260.1"/>
    </source>
</evidence>
<gene>
    <name evidence="3" type="ORF">L248_1352</name>
</gene>
<keyword evidence="2" id="KW-1133">Transmembrane helix</keyword>
<evidence type="ECO:0008006" key="5">
    <source>
        <dbReference type="Google" id="ProtNLM"/>
    </source>
</evidence>
<dbReference type="AlphaFoldDB" id="U4TS35"/>
<dbReference type="Pfam" id="PF07949">
    <property type="entry name" value="YbbR"/>
    <property type="match status" value="3"/>
</dbReference>
<evidence type="ECO:0000256" key="1">
    <source>
        <dbReference type="SAM" id="MobiDB-lite"/>
    </source>
</evidence>
<dbReference type="EMBL" id="KI271583">
    <property type="protein sequence ID" value="ERL66260.1"/>
    <property type="molecule type" value="Genomic_DNA"/>
</dbReference>
<evidence type="ECO:0000313" key="4">
    <source>
        <dbReference type="Proteomes" id="UP000030647"/>
    </source>
</evidence>